<evidence type="ECO:0008006" key="8">
    <source>
        <dbReference type="Google" id="ProtNLM"/>
    </source>
</evidence>
<comment type="caution">
    <text evidence="7">The sequence shown here is derived from an EMBL/GenBank/DDBJ whole genome shotgun (WGS) entry which is preliminary data.</text>
</comment>
<evidence type="ECO:0000256" key="4">
    <source>
        <dbReference type="ARBA" id="ARBA00023136"/>
    </source>
</evidence>
<dbReference type="GO" id="GO:0016829">
    <property type="term" value="F:lyase activity"/>
    <property type="evidence" value="ECO:0007669"/>
    <property type="project" value="UniProtKB-KW"/>
</dbReference>
<dbReference type="GO" id="GO:0071555">
    <property type="term" value="P:cell wall organization"/>
    <property type="evidence" value="ECO:0007669"/>
    <property type="project" value="UniProtKB-KW"/>
</dbReference>
<keyword evidence="4" id="KW-0472">Membrane</keyword>
<reference evidence="7" key="1">
    <citation type="journal article" date="2014" name="Front. Microbiol.">
        <title>High frequency of phylogenetically diverse reductive dehalogenase-homologous genes in deep subseafloor sedimentary metagenomes.</title>
        <authorList>
            <person name="Kawai M."/>
            <person name="Futagami T."/>
            <person name="Toyoda A."/>
            <person name="Takaki Y."/>
            <person name="Nishi S."/>
            <person name="Hori S."/>
            <person name="Arai W."/>
            <person name="Tsubouchi T."/>
            <person name="Morono Y."/>
            <person name="Uchiyama I."/>
            <person name="Ito T."/>
            <person name="Fujiyama A."/>
            <person name="Inagaki F."/>
            <person name="Takami H."/>
        </authorList>
    </citation>
    <scope>NUCLEOTIDE SEQUENCE</scope>
    <source>
        <strain evidence="7">Expedition CK06-06</strain>
    </source>
</reference>
<evidence type="ECO:0000256" key="3">
    <source>
        <dbReference type="ARBA" id="ARBA00022989"/>
    </source>
</evidence>
<dbReference type="AlphaFoldDB" id="X0VYZ8"/>
<dbReference type="PANTHER" id="PTHR30518">
    <property type="entry name" value="ENDOLYTIC MUREIN TRANSGLYCOSYLASE"/>
    <property type="match status" value="1"/>
</dbReference>
<keyword evidence="1" id="KW-1003">Cell membrane</keyword>
<evidence type="ECO:0000256" key="5">
    <source>
        <dbReference type="ARBA" id="ARBA00023239"/>
    </source>
</evidence>
<keyword evidence="2" id="KW-0812">Transmembrane</keyword>
<dbReference type="EMBL" id="BARS01024253">
    <property type="protein sequence ID" value="GAG05706.1"/>
    <property type="molecule type" value="Genomic_DNA"/>
</dbReference>
<sequence length="146" mass="16990">EKWQRRAEEIGMTTREVVILASLIEKETSLPEEKELVSAVFHNRLKINMKLDCDPTIIYALKQEGRYDGRLRTKDLKYDSPYNTYIYPGLPPGPIANPGKDSLKAALYPADEKYLYFVSKNDGSHHFSPTFREHQNAVNKYQKRKR</sequence>
<keyword evidence="6" id="KW-0961">Cell wall biogenesis/degradation</keyword>
<proteinExistence type="predicted"/>
<feature type="non-terminal residue" evidence="7">
    <location>
        <position position="1"/>
    </location>
</feature>
<dbReference type="PANTHER" id="PTHR30518:SF2">
    <property type="entry name" value="ENDOLYTIC MUREIN TRANSGLYCOSYLASE"/>
    <property type="match status" value="1"/>
</dbReference>
<dbReference type="Gene3D" id="3.30.160.60">
    <property type="entry name" value="Classic Zinc Finger"/>
    <property type="match status" value="1"/>
</dbReference>
<dbReference type="Pfam" id="PF02618">
    <property type="entry name" value="YceG"/>
    <property type="match status" value="1"/>
</dbReference>
<dbReference type="NCBIfam" id="TIGR00247">
    <property type="entry name" value="endolytic transglycosylase MltG"/>
    <property type="match status" value="1"/>
</dbReference>
<organism evidence="7">
    <name type="scientific">marine sediment metagenome</name>
    <dbReference type="NCBI Taxonomy" id="412755"/>
    <lineage>
        <taxon>unclassified sequences</taxon>
        <taxon>metagenomes</taxon>
        <taxon>ecological metagenomes</taxon>
    </lineage>
</organism>
<name>X0VYZ8_9ZZZZ</name>
<protein>
    <recommendedName>
        <fullName evidence="8">Endolytic transglycosylase MltG</fullName>
    </recommendedName>
</protein>
<keyword evidence="3" id="KW-1133">Transmembrane helix</keyword>
<gene>
    <name evidence="7" type="ORF">S01H1_38517</name>
</gene>
<keyword evidence="5" id="KW-0456">Lyase</keyword>
<evidence type="ECO:0000256" key="6">
    <source>
        <dbReference type="ARBA" id="ARBA00023316"/>
    </source>
</evidence>
<accession>X0VYZ8</accession>
<evidence type="ECO:0000256" key="1">
    <source>
        <dbReference type="ARBA" id="ARBA00022475"/>
    </source>
</evidence>
<evidence type="ECO:0000256" key="2">
    <source>
        <dbReference type="ARBA" id="ARBA00022692"/>
    </source>
</evidence>
<dbReference type="InterPro" id="IPR003770">
    <property type="entry name" value="MLTG-like"/>
</dbReference>
<evidence type="ECO:0000313" key="7">
    <source>
        <dbReference type="EMBL" id="GAG05706.1"/>
    </source>
</evidence>